<dbReference type="AlphaFoldDB" id="K6YS89"/>
<proteinExistence type="predicted"/>
<dbReference type="Proteomes" id="UP000006334">
    <property type="component" value="Unassembled WGS sequence"/>
</dbReference>
<dbReference type="OrthoDB" id="5566524at2"/>
<dbReference type="InterPro" id="IPR021241">
    <property type="entry name" value="CsiV"/>
</dbReference>
<gene>
    <name evidence="1" type="ORF">GLIP_1541</name>
</gene>
<reference evidence="1 2" key="1">
    <citation type="journal article" date="2017" name="Antonie Van Leeuwenhoek">
        <title>Rhizobium rhizosphaerae sp. nov., a novel species isolated from rice rhizosphere.</title>
        <authorList>
            <person name="Zhao J.J."/>
            <person name="Zhang J."/>
            <person name="Zhang R.J."/>
            <person name="Zhang C.W."/>
            <person name="Yin H.Q."/>
            <person name="Zhang X.X."/>
        </authorList>
    </citation>
    <scope>NUCLEOTIDE SEQUENCE [LARGE SCALE GENOMIC DNA]</scope>
    <source>
        <strain evidence="1 2">E3</strain>
    </source>
</reference>
<accession>K6YS89</accession>
<sequence length="452" mass="51999">MKNSVISRISCNPLVPSLLAIRAKLVWLILLSVSFGAISQEKEWWFDIELIVYKRNIDPASIVEKFPEKLDLVTNQAAFKNLHAYLYPDLHGTFIGLPLCFAKEKKQLSSSVILEDSFGLFTPFDKEQFTQLSEDLPLQQETLVEANESSIYLEIWQQQFLLAPVDLPEKFLCRLPNETPIHPFIEKVPTQISQVEKPGLRSTQLLSQESLQLSQLAKDINRQRGLSTMLHLGWRQQTLFGQDKGLPMHIFAGKNYGKEFNLDGYKKVEQLAKDSINPVEITPNKIAPLSAIDASSDEQTINKPDLIEQIKLALADDSYVFKKQSVKNPVEEVHTDQTSNPDMLEDIWELDGNIKVFLRYIQRTPYLHIDSNLDFRAPVFDTPLYLREQASEKQVQTELPTPDRLQSYPFSQLRRVISQQVHYFDHPMFGMIMQIRRYDLPASFDDTATDEQ</sequence>
<organism evidence="1 2">
    <name type="scientific">Aliiglaciecola lipolytica E3</name>
    <dbReference type="NCBI Taxonomy" id="1127673"/>
    <lineage>
        <taxon>Bacteria</taxon>
        <taxon>Pseudomonadati</taxon>
        <taxon>Pseudomonadota</taxon>
        <taxon>Gammaproteobacteria</taxon>
        <taxon>Alteromonadales</taxon>
        <taxon>Alteromonadaceae</taxon>
        <taxon>Aliiglaciecola</taxon>
    </lineage>
</organism>
<dbReference type="EMBL" id="BAEN01000035">
    <property type="protein sequence ID" value="GAC14175.1"/>
    <property type="molecule type" value="Genomic_DNA"/>
</dbReference>
<evidence type="ECO:0000313" key="1">
    <source>
        <dbReference type="EMBL" id="GAC14175.1"/>
    </source>
</evidence>
<comment type="caution">
    <text evidence="1">The sequence shown here is derived from an EMBL/GenBank/DDBJ whole genome shotgun (WGS) entry which is preliminary data.</text>
</comment>
<dbReference type="eggNOG" id="ENOG5032UIH">
    <property type="taxonomic scope" value="Bacteria"/>
</dbReference>
<protein>
    <submittedName>
        <fullName evidence="1">Uncharacterized protein</fullName>
    </submittedName>
</protein>
<name>K6YS89_9ALTE</name>
<dbReference type="STRING" id="1127673.GLIP_1541"/>
<keyword evidence="2" id="KW-1185">Reference proteome</keyword>
<dbReference type="Pfam" id="PF10972">
    <property type="entry name" value="CsiV"/>
    <property type="match status" value="1"/>
</dbReference>
<dbReference type="RefSeq" id="WP_008843991.1">
    <property type="nucleotide sequence ID" value="NZ_BAEN01000035.1"/>
</dbReference>
<evidence type="ECO:0000313" key="2">
    <source>
        <dbReference type="Proteomes" id="UP000006334"/>
    </source>
</evidence>